<proteinExistence type="predicted"/>
<keyword evidence="2" id="KW-1185">Reference proteome</keyword>
<organism evidence="1 2">
    <name type="scientific">Araneus ventricosus</name>
    <name type="common">Orbweaver spider</name>
    <name type="synonym">Epeira ventricosa</name>
    <dbReference type="NCBI Taxonomy" id="182803"/>
    <lineage>
        <taxon>Eukaryota</taxon>
        <taxon>Metazoa</taxon>
        <taxon>Ecdysozoa</taxon>
        <taxon>Arthropoda</taxon>
        <taxon>Chelicerata</taxon>
        <taxon>Arachnida</taxon>
        <taxon>Araneae</taxon>
        <taxon>Araneomorphae</taxon>
        <taxon>Entelegynae</taxon>
        <taxon>Araneoidea</taxon>
        <taxon>Araneidae</taxon>
        <taxon>Araneus</taxon>
    </lineage>
</organism>
<gene>
    <name evidence="1" type="ORF">AVEN_97951_1</name>
</gene>
<dbReference type="Proteomes" id="UP000499080">
    <property type="component" value="Unassembled WGS sequence"/>
</dbReference>
<dbReference type="EMBL" id="BGPR01249789">
    <property type="protein sequence ID" value="GBM38327.1"/>
    <property type="molecule type" value="Genomic_DNA"/>
</dbReference>
<accession>A0A4Y2FBF6</accession>
<evidence type="ECO:0000313" key="1">
    <source>
        <dbReference type="EMBL" id="GBM38327.1"/>
    </source>
</evidence>
<protein>
    <submittedName>
        <fullName evidence="1">Uncharacterized protein</fullName>
    </submittedName>
</protein>
<evidence type="ECO:0000313" key="2">
    <source>
        <dbReference type="Proteomes" id="UP000499080"/>
    </source>
</evidence>
<name>A0A4Y2FBF6_ARAVE</name>
<comment type="caution">
    <text evidence="1">The sequence shown here is derived from an EMBL/GenBank/DDBJ whole genome shotgun (WGS) entry which is preliminary data.</text>
</comment>
<reference evidence="1 2" key="1">
    <citation type="journal article" date="2019" name="Sci. Rep.">
        <title>Orb-weaving spider Araneus ventricosus genome elucidates the spidroin gene catalogue.</title>
        <authorList>
            <person name="Kono N."/>
            <person name="Nakamura H."/>
            <person name="Ohtoshi R."/>
            <person name="Moran D.A.P."/>
            <person name="Shinohara A."/>
            <person name="Yoshida Y."/>
            <person name="Fujiwara M."/>
            <person name="Mori M."/>
            <person name="Tomita M."/>
            <person name="Arakawa K."/>
        </authorList>
    </citation>
    <scope>NUCLEOTIDE SEQUENCE [LARGE SCALE GENOMIC DNA]</scope>
</reference>
<sequence length="83" mass="9113">MLRESLPDASSRRCVWSGGHKTRRVVRLANETGLLRAVAWDCRMGATGNNAGIFMDGRLKAALAFPALVRFQQMQQVAAIPLT</sequence>
<dbReference type="AlphaFoldDB" id="A0A4Y2FBF6"/>